<dbReference type="Gene3D" id="3.90.1200.10">
    <property type="match status" value="1"/>
</dbReference>
<dbReference type="RefSeq" id="XP_007401291.1">
    <property type="nucleotide sequence ID" value="XM_007401229.1"/>
</dbReference>
<keyword evidence="3" id="KW-1185">Reference proteome</keyword>
<dbReference type="SUPFAM" id="SSF56112">
    <property type="entry name" value="Protein kinase-like (PK-like)"/>
    <property type="match status" value="1"/>
</dbReference>
<protein>
    <recommendedName>
        <fullName evidence="1">Aminoglycoside phosphotransferase domain-containing protein</fullName>
    </recommendedName>
</protein>
<feature type="domain" description="Aminoglycoside phosphotransferase" evidence="1">
    <location>
        <begin position="23"/>
        <end position="117"/>
    </location>
</feature>
<dbReference type="InterPro" id="IPR011009">
    <property type="entry name" value="Kinase-like_dom_sf"/>
</dbReference>
<evidence type="ECO:0000259" key="1">
    <source>
        <dbReference type="Pfam" id="PF01636"/>
    </source>
</evidence>
<dbReference type="PANTHER" id="PTHR21310:SF15">
    <property type="entry name" value="AMINOGLYCOSIDE PHOSPHOTRANSFERASE DOMAIN-CONTAINING PROTEIN"/>
    <property type="match status" value="1"/>
</dbReference>
<dbReference type="KEGG" id="pco:PHACADRAFT_264634"/>
<dbReference type="PANTHER" id="PTHR21310">
    <property type="entry name" value="AMINOGLYCOSIDE PHOSPHOTRANSFERASE-RELATED-RELATED"/>
    <property type="match status" value="1"/>
</dbReference>
<dbReference type="AlphaFoldDB" id="K5VFY8"/>
<proteinExistence type="predicted"/>
<evidence type="ECO:0000313" key="2">
    <source>
        <dbReference type="EMBL" id="EKM50098.1"/>
    </source>
</evidence>
<dbReference type="InParanoid" id="K5VFY8"/>
<sequence length="137" mass="16040">MQELSNDCTASPPDLQSVAQFRDWLYSSIRPSISARYRRWLGSKFKDDHRVVLTHGDFHPRNIMVVDQPDGNVSVSGIIDWEMAGWYPEYWELYKALNTRDIREEGDSDWWDILPAAILGYDREVVDYYLLERVVPG</sequence>
<evidence type="ECO:0000313" key="3">
    <source>
        <dbReference type="Proteomes" id="UP000008370"/>
    </source>
</evidence>
<name>K5VFY8_PHACS</name>
<reference evidence="2 3" key="1">
    <citation type="journal article" date="2012" name="BMC Genomics">
        <title>Comparative genomics of the white-rot fungi, Phanerochaete carnosa and P. chrysosporium, to elucidate the genetic basis of the distinct wood types they colonize.</title>
        <authorList>
            <person name="Suzuki H."/>
            <person name="MacDonald J."/>
            <person name="Syed K."/>
            <person name="Salamov A."/>
            <person name="Hori C."/>
            <person name="Aerts A."/>
            <person name="Henrissat B."/>
            <person name="Wiebenga A."/>
            <person name="vanKuyk P.A."/>
            <person name="Barry K."/>
            <person name="Lindquist E."/>
            <person name="LaButti K."/>
            <person name="Lapidus A."/>
            <person name="Lucas S."/>
            <person name="Coutinho P."/>
            <person name="Gong Y."/>
            <person name="Samejima M."/>
            <person name="Mahadevan R."/>
            <person name="Abou-Zaid M."/>
            <person name="de Vries R.P."/>
            <person name="Igarashi K."/>
            <person name="Yadav J.S."/>
            <person name="Grigoriev I.V."/>
            <person name="Master E.R."/>
        </authorList>
    </citation>
    <scope>NUCLEOTIDE SEQUENCE [LARGE SCALE GENOMIC DNA]</scope>
    <source>
        <strain evidence="2 3">HHB-10118-sp</strain>
    </source>
</reference>
<dbReference type="InterPro" id="IPR051678">
    <property type="entry name" value="AGP_Transferase"/>
</dbReference>
<dbReference type="EMBL" id="JH930479">
    <property type="protein sequence ID" value="EKM50098.1"/>
    <property type="molecule type" value="Genomic_DNA"/>
</dbReference>
<gene>
    <name evidence="2" type="ORF">PHACADRAFT_264634</name>
</gene>
<dbReference type="GeneID" id="18918870"/>
<dbReference type="Pfam" id="PF01636">
    <property type="entry name" value="APH"/>
    <property type="match status" value="1"/>
</dbReference>
<dbReference type="OrthoDB" id="5404599at2759"/>
<organism evidence="2 3">
    <name type="scientific">Phanerochaete carnosa (strain HHB-10118-sp)</name>
    <name type="common">White-rot fungus</name>
    <name type="synonym">Peniophora carnosa</name>
    <dbReference type="NCBI Taxonomy" id="650164"/>
    <lineage>
        <taxon>Eukaryota</taxon>
        <taxon>Fungi</taxon>
        <taxon>Dikarya</taxon>
        <taxon>Basidiomycota</taxon>
        <taxon>Agaricomycotina</taxon>
        <taxon>Agaricomycetes</taxon>
        <taxon>Polyporales</taxon>
        <taxon>Phanerochaetaceae</taxon>
        <taxon>Phanerochaete</taxon>
    </lineage>
</organism>
<dbReference type="InterPro" id="IPR002575">
    <property type="entry name" value="Aminoglycoside_PTrfase"/>
</dbReference>
<dbReference type="HOGENOM" id="CLU_021768_9_1_1"/>
<dbReference type="Proteomes" id="UP000008370">
    <property type="component" value="Unassembled WGS sequence"/>
</dbReference>
<accession>K5VFY8</accession>